<dbReference type="SUPFAM" id="SSF109755">
    <property type="entry name" value="PhoU-like"/>
    <property type="match status" value="1"/>
</dbReference>
<feature type="domain" description="PhoU" evidence="1">
    <location>
        <begin position="121"/>
        <end position="199"/>
    </location>
</feature>
<organism evidence="2 3">
    <name type="scientific">Kitasatospora cystarginea</name>
    <dbReference type="NCBI Taxonomy" id="58350"/>
    <lineage>
        <taxon>Bacteria</taxon>
        <taxon>Bacillati</taxon>
        <taxon>Actinomycetota</taxon>
        <taxon>Actinomycetes</taxon>
        <taxon>Kitasatosporales</taxon>
        <taxon>Streptomycetaceae</taxon>
        <taxon>Kitasatospora</taxon>
    </lineage>
</organism>
<dbReference type="RefSeq" id="WP_344640003.1">
    <property type="nucleotide sequence ID" value="NZ_BAAATR010000038.1"/>
</dbReference>
<evidence type="ECO:0000259" key="1">
    <source>
        <dbReference type="Pfam" id="PF01895"/>
    </source>
</evidence>
<dbReference type="Proteomes" id="UP001500305">
    <property type="component" value="Unassembled WGS sequence"/>
</dbReference>
<dbReference type="Pfam" id="PF01895">
    <property type="entry name" value="PhoU"/>
    <property type="match status" value="1"/>
</dbReference>
<evidence type="ECO:0000313" key="3">
    <source>
        <dbReference type="Proteomes" id="UP001500305"/>
    </source>
</evidence>
<gene>
    <name evidence="2" type="ORF">GCM10010430_63650</name>
</gene>
<dbReference type="InterPro" id="IPR038078">
    <property type="entry name" value="PhoU-like_sf"/>
</dbReference>
<comment type="caution">
    <text evidence="2">The sequence shown here is derived from an EMBL/GenBank/DDBJ whole genome shotgun (WGS) entry which is preliminary data.</text>
</comment>
<proteinExistence type="predicted"/>
<sequence length="208" mass="22159">MAHTYAALVERLVAMVRLAETALSRASHVALETVAAAADQELAAAEAALQPLDDLIEDDAALLLAGHGTTPGDVRSVVADTHVGAEVQQLAEAIRRVGEIAWVRRTRGPLPEPARQPLGGMSSLALEMVAKAADALQNAEPEIIADLHTGLNEIGQRQRLLYGQLLSFEQPLERTDVVDAVLLSGYFERCASHALALARHAALFAVRP</sequence>
<dbReference type="EMBL" id="BAAATR010000038">
    <property type="protein sequence ID" value="GAA2269399.1"/>
    <property type="molecule type" value="Genomic_DNA"/>
</dbReference>
<accession>A0ABN3ETB9</accession>
<reference evidence="2 3" key="1">
    <citation type="journal article" date="2019" name="Int. J. Syst. Evol. Microbiol.">
        <title>The Global Catalogue of Microorganisms (GCM) 10K type strain sequencing project: providing services to taxonomists for standard genome sequencing and annotation.</title>
        <authorList>
            <consortium name="The Broad Institute Genomics Platform"/>
            <consortium name="The Broad Institute Genome Sequencing Center for Infectious Disease"/>
            <person name="Wu L."/>
            <person name="Ma J."/>
        </authorList>
    </citation>
    <scope>NUCLEOTIDE SEQUENCE [LARGE SCALE GENOMIC DNA]</scope>
    <source>
        <strain evidence="2 3">JCM 7356</strain>
    </source>
</reference>
<dbReference type="Gene3D" id="1.20.58.220">
    <property type="entry name" value="Phosphate transport system protein phou homolog 2, domain 2"/>
    <property type="match status" value="1"/>
</dbReference>
<name>A0ABN3ETB9_9ACTN</name>
<evidence type="ECO:0000313" key="2">
    <source>
        <dbReference type="EMBL" id="GAA2269399.1"/>
    </source>
</evidence>
<protein>
    <recommendedName>
        <fullName evidence="1">PhoU domain-containing protein</fullName>
    </recommendedName>
</protein>
<keyword evidence="3" id="KW-1185">Reference proteome</keyword>
<dbReference type="InterPro" id="IPR026022">
    <property type="entry name" value="PhoU_dom"/>
</dbReference>